<accession>A0A2X0J1M8</accession>
<evidence type="ECO:0000259" key="2">
    <source>
        <dbReference type="Pfam" id="PF12680"/>
    </source>
</evidence>
<feature type="region of interest" description="Disordered" evidence="1">
    <location>
        <begin position="1"/>
        <end position="53"/>
    </location>
</feature>
<gene>
    <name evidence="3" type="ORF">DN069_18840</name>
</gene>
<dbReference type="Proteomes" id="UP000248889">
    <property type="component" value="Unassembled WGS sequence"/>
</dbReference>
<evidence type="ECO:0000313" key="3">
    <source>
        <dbReference type="EMBL" id="RAG84096.1"/>
    </source>
</evidence>
<protein>
    <recommendedName>
        <fullName evidence="2">SnoaL-like domain-containing protein</fullName>
    </recommendedName>
</protein>
<dbReference type="PANTHER" id="PTHR41252">
    <property type="entry name" value="BLR2505 PROTEIN"/>
    <property type="match status" value="1"/>
</dbReference>
<sequence length="190" mass="20979">MGPRGTGLSLRVRGAASVESARKRRRETPERPSKGTAMSTATTSTGTATATATADLTEQSRAVVRAYVDSAESGYADRLERFFAEDATWTLFGELPVSGVWRGREAILTQFMPKAFARMDTTTLRLQVTDMIAEGERVVLEWTSQADARGGLRYDQHCIGVFTVRDGRIVSVREYLDTEHARHVLFSAND</sequence>
<keyword evidence="4" id="KW-1185">Reference proteome</keyword>
<dbReference type="EMBL" id="QKYN01000072">
    <property type="protein sequence ID" value="RAG84096.1"/>
    <property type="molecule type" value="Genomic_DNA"/>
</dbReference>
<dbReference type="InterPro" id="IPR032710">
    <property type="entry name" value="NTF2-like_dom_sf"/>
</dbReference>
<feature type="domain" description="SnoaL-like" evidence="2">
    <location>
        <begin position="64"/>
        <end position="171"/>
    </location>
</feature>
<dbReference type="SUPFAM" id="SSF54427">
    <property type="entry name" value="NTF2-like"/>
    <property type="match status" value="1"/>
</dbReference>
<evidence type="ECO:0000256" key="1">
    <source>
        <dbReference type="SAM" id="MobiDB-lite"/>
    </source>
</evidence>
<dbReference type="AlphaFoldDB" id="A0A2X0J1M8"/>
<proteinExistence type="predicted"/>
<name>A0A2X0J1M8_9ACTN</name>
<comment type="caution">
    <text evidence="3">The sequence shown here is derived from an EMBL/GenBank/DDBJ whole genome shotgun (WGS) entry which is preliminary data.</text>
</comment>
<feature type="compositionally biased region" description="Low complexity" evidence="1">
    <location>
        <begin position="35"/>
        <end position="53"/>
    </location>
</feature>
<dbReference type="Pfam" id="PF12680">
    <property type="entry name" value="SnoaL_2"/>
    <property type="match status" value="1"/>
</dbReference>
<dbReference type="Gene3D" id="3.10.450.50">
    <property type="match status" value="1"/>
</dbReference>
<dbReference type="OrthoDB" id="6657864at2"/>
<dbReference type="PANTHER" id="PTHR41252:SF1">
    <property type="entry name" value="BLR2505 PROTEIN"/>
    <property type="match status" value="1"/>
</dbReference>
<reference evidence="3 4" key="1">
    <citation type="submission" date="2018-06" db="EMBL/GenBank/DDBJ databases">
        <title>Streptacidiphilus pinicola sp. nov., isolated from pine grove soil.</title>
        <authorList>
            <person name="Roh S.G."/>
            <person name="Park S."/>
            <person name="Kim M.-K."/>
            <person name="Yun B.-R."/>
            <person name="Park J."/>
            <person name="Kim M.J."/>
            <person name="Kim Y.S."/>
            <person name="Kim S.B."/>
        </authorList>
    </citation>
    <scope>NUCLEOTIDE SEQUENCE [LARGE SCALE GENOMIC DNA]</scope>
    <source>
        <strain evidence="3 4">MMS16-CNU450</strain>
    </source>
</reference>
<evidence type="ECO:0000313" key="4">
    <source>
        <dbReference type="Proteomes" id="UP000248889"/>
    </source>
</evidence>
<organism evidence="3 4">
    <name type="scientific">Streptacidiphilus pinicola</name>
    <dbReference type="NCBI Taxonomy" id="2219663"/>
    <lineage>
        <taxon>Bacteria</taxon>
        <taxon>Bacillati</taxon>
        <taxon>Actinomycetota</taxon>
        <taxon>Actinomycetes</taxon>
        <taxon>Kitasatosporales</taxon>
        <taxon>Streptomycetaceae</taxon>
        <taxon>Streptacidiphilus</taxon>
    </lineage>
</organism>
<dbReference type="InterPro" id="IPR037401">
    <property type="entry name" value="SnoaL-like"/>
</dbReference>